<keyword evidence="1" id="KW-0812">Transmembrane</keyword>
<sequence length="315" mass="33184">MTEFAELILSSGRAGVEIALFIFLPIMIVMLTFMRLLEARGILDWIVVRIAPFFLPFGITGLGVFALIQVLFVSVAAPVATLAMMNNSGVSRRHIAATLAMVFGAAQANVTFPMSAVGLHGITTILISAAAGLLGAAVTYYGFARHLPEHEIVGEPLPDHPVAQDTKGLMAVINTAGKEAFNISVNAIPMLVLALLLVNTLRSFGVIELLEGALAPLFTLLDLPAAALLPAITKYIAGGTAMMGVMMDSMEQGLVSAGEFNRLAGFLIHPLDVAGVAIMMTAGSRVAEVVKPALYGAAVAILLRSLVHYVWFASV</sequence>
<dbReference type="GO" id="GO:0005886">
    <property type="term" value="C:plasma membrane"/>
    <property type="evidence" value="ECO:0007669"/>
    <property type="project" value="TreeGrafter"/>
</dbReference>
<keyword evidence="1" id="KW-1133">Transmembrane helix</keyword>
<feature type="transmembrane region" description="Helical" evidence="1">
    <location>
        <begin position="180"/>
        <end position="201"/>
    </location>
</feature>
<organism evidence="2">
    <name type="scientific">uncultured Thiotrichaceae bacterium</name>
    <dbReference type="NCBI Taxonomy" id="298394"/>
    <lineage>
        <taxon>Bacteria</taxon>
        <taxon>Pseudomonadati</taxon>
        <taxon>Pseudomonadota</taxon>
        <taxon>Gammaproteobacteria</taxon>
        <taxon>Thiotrichales</taxon>
        <taxon>Thiotrichaceae</taxon>
        <taxon>environmental samples</taxon>
    </lineage>
</organism>
<reference evidence="2" key="1">
    <citation type="submission" date="2020-01" db="EMBL/GenBank/DDBJ databases">
        <authorList>
            <person name="Meier V. D."/>
            <person name="Meier V D."/>
        </authorList>
    </citation>
    <scope>NUCLEOTIDE SEQUENCE</scope>
    <source>
        <strain evidence="2">HLG_WM_MAG_08</strain>
    </source>
</reference>
<accession>A0A6S6SDY4</accession>
<feature type="transmembrane region" description="Helical" evidence="1">
    <location>
        <begin position="18"/>
        <end position="37"/>
    </location>
</feature>
<evidence type="ECO:0000313" key="2">
    <source>
        <dbReference type="EMBL" id="CAA6804396.1"/>
    </source>
</evidence>
<dbReference type="PANTHER" id="PTHR35793:SF2">
    <property type="entry name" value="INNER MEMBRANE PROTEIN YJIG"/>
    <property type="match status" value="1"/>
</dbReference>
<protein>
    <submittedName>
        <fullName evidence="2">Nucleoside recognition family protein</fullName>
    </submittedName>
</protein>
<keyword evidence="1" id="KW-0472">Membrane</keyword>
<dbReference type="PANTHER" id="PTHR35793">
    <property type="entry name" value="INNER MEMBRANE PROTEIN YJIG"/>
    <property type="match status" value="1"/>
</dbReference>
<proteinExistence type="predicted"/>
<feature type="transmembrane region" description="Helical" evidence="1">
    <location>
        <begin position="57"/>
        <end position="83"/>
    </location>
</feature>
<gene>
    <name evidence="2" type="ORF">HELGO_WM30651</name>
</gene>
<evidence type="ECO:0000256" key="1">
    <source>
        <dbReference type="SAM" id="Phobius"/>
    </source>
</evidence>
<feature type="transmembrane region" description="Helical" evidence="1">
    <location>
        <begin position="122"/>
        <end position="143"/>
    </location>
</feature>
<feature type="transmembrane region" description="Helical" evidence="1">
    <location>
        <begin position="213"/>
        <end position="237"/>
    </location>
</feature>
<dbReference type="EMBL" id="CACVAV010000072">
    <property type="protein sequence ID" value="CAA6804396.1"/>
    <property type="molecule type" value="Genomic_DNA"/>
</dbReference>
<dbReference type="AlphaFoldDB" id="A0A6S6SDY4"/>
<feature type="transmembrane region" description="Helical" evidence="1">
    <location>
        <begin position="293"/>
        <end position="312"/>
    </location>
</feature>
<dbReference type="InterPro" id="IPR052549">
    <property type="entry name" value="SpmB"/>
</dbReference>
<name>A0A6S6SDY4_9GAMM</name>